<sequence>MVTGGNLLNCLYPIDGKNSPVAFELITKPIRFCDLKTRREKRKSEVTQNELARQMLQVCTWNQLSFRVVLMDSWFASKDNMTVIRLTLNKAFVRAIQGNRTVALSALDNMNRRFVQIETRDLQPNVTQHVFLKGVSFPVAVCKHVLRNQDGSEGVLSVVTSETSLTYDQITTLYQARWNVEVFHTSLKSHTALTHSPTQTKATQSTHVFAAIYAVFKREQLKLKHHMNHFALRSKIYLTALKASFQKLQTLYA</sequence>
<organism evidence="2">
    <name type="scientific">Candidatus Moduliflexus flocculans</name>
    <dbReference type="NCBI Taxonomy" id="1499966"/>
    <lineage>
        <taxon>Bacteria</taxon>
        <taxon>Candidatus Moduliflexota</taxon>
        <taxon>Candidatus Moduliflexia</taxon>
        <taxon>Candidatus Moduliflexales</taxon>
        <taxon>Candidatus Moduliflexaceae</taxon>
    </lineage>
</organism>
<reference evidence="2" key="1">
    <citation type="journal article" date="2015" name="PeerJ">
        <title>First genomic representation of candidate bacterial phylum KSB3 points to enhanced environmental sensing as a trigger of wastewater bulking.</title>
        <authorList>
            <person name="Sekiguchi Y."/>
            <person name="Ohashi A."/>
            <person name="Parks D.H."/>
            <person name="Yamauchi T."/>
            <person name="Tyson G.W."/>
            <person name="Hugenholtz P."/>
        </authorList>
    </citation>
    <scope>NUCLEOTIDE SEQUENCE [LARGE SCALE GENOMIC DNA]</scope>
</reference>
<evidence type="ECO:0000313" key="2">
    <source>
        <dbReference type="EMBL" id="GAK49880.1"/>
    </source>
</evidence>
<accession>A0A0S6VRA9</accession>
<name>A0A0S6VRA9_9BACT</name>
<evidence type="ECO:0000313" key="3">
    <source>
        <dbReference type="Proteomes" id="UP000030700"/>
    </source>
</evidence>
<dbReference type="AlphaFoldDB" id="A0A0S6VRA9"/>
<dbReference type="GO" id="GO:0003677">
    <property type="term" value="F:DNA binding"/>
    <property type="evidence" value="ECO:0007669"/>
    <property type="project" value="InterPro"/>
</dbReference>
<proteinExistence type="predicted"/>
<evidence type="ECO:0000259" key="1">
    <source>
        <dbReference type="Pfam" id="PF01609"/>
    </source>
</evidence>
<gene>
    <name evidence="2" type="ORF">U14_01104</name>
</gene>
<dbReference type="Pfam" id="PF01609">
    <property type="entry name" value="DDE_Tnp_1"/>
    <property type="match status" value="1"/>
</dbReference>
<protein>
    <submittedName>
        <fullName evidence="2">Transposase IS4 family protein</fullName>
    </submittedName>
</protein>
<dbReference type="Proteomes" id="UP000030700">
    <property type="component" value="Unassembled WGS sequence"/>
</dbReference>
<dbReference type="HOGENOM" id="CLU_067752_0_0_0"/>
<keyword evidence="3" id="KW-1185">Reference proteome</keyword>
<dbReference type="GO" id="GO:0006313">
    <property type="term" value="P:DNA transposition"/>
    <property type="evidence" value="ECO:0007669"/>
    <property type="project" value="InterPro"/>
</dbReference>
<dbReference type="EMBL" id="DF820455">
    <property type="protein sequence ID" value="GAK49880.1"/>
    <property type="molecule type" value="Genomic_DNA"/>
</dbReference>
<dbReference type="SUPFAM" id="SSF53098">
    <property type="entry name" value="Ribonuclease H-like"/>
    <property type="match status" value="1"/>
</dbReference>
<feature type="domain" description="Transposase IS4-like" evidence="1">
    <location>
        <begin position="51"/>
        <end position="212"/>
    </location>
</feature>
<dbReference type="GO" id="GO:0004803">
    <property type="term" value="F:transposase activity"/>
    <property type="evidence" value="ECO:0007669"/>
    <property type="project" value="InterPro"/>
</dbReference>
<dbReference type="InterPro" id="IPR012337">
    <property type="entry name" value="RNaseH-like_sf"/>
</dbReference>
<dbReference type="InterPro" id="IPR002559">
    <property type="entry name" value="Transposase_11"/>
</dbReference>